<evidence type="ECO:0000313" key="2">
    <source>
        <dbReference type="Proteomes" id="UP000658258"/>
    </source>
</evidence>
<dbReference type="EMBL" id="BNAG01000007">
    <property type="protein sequence ID" value="GHE76069.1"/>
    <property type="molecule type" value="Genomic_DNA"/>
</dbReference>
<accession>A0ABQ3IA11</accession>
<proteinExistence type="predicted"/>
<dbReference type="Proteomes" id="UP000658258">
    <property type="component" value="Unassembled WGS sequence"/>
</dbReference>
<sequence length="256" mass="29385">MVKYGAFILFLCVGLKAIGQQGTFLRLGTGVQTVQSYDLAGSPLSYSGYGFPLTLGASLNTRQYTHRLNIQATSSLLTNAYPMRTKVGTETREWHWVDISYTLLYSLKQKSLWVHSLGGSLRSTTFFRVYTPLDGYSWESVNGLFAVYSGAYLPGKEQVGWQVQLPILAYLHRPQFTLDEVFLADLFQKKGIVKYGEWSLPFNGFWQYTLQVFYARELSDALSLRSELMFEHYKINYPKVSKGIRLQWLVLLEYRL</sequence>
<protein>
    <recommendedName>
        <fullName evidence="3">Outer membrane protein beta-barrel domain-containing protein</fullName>
    </recommendedName>
</protein>
<name>A0ABQ3IA11_9BACT</name>
<gene>
    <name evidence="1" type="ORF">GCM10011340_36180</name>
</gene>
<comment type="caution">
    <text evidence="1">The sequence shown here is derived from an EMBL/GenBank/DDBJ whole genome shotgun (WGS) entry which is preliminary data.</text>
</comment>
<dbReference type="RefSeq" id="WP_189631728.1">
    <property type="nucleotide sequence ID" value="NZ_BNAG01000007.1"/>
</dbReference>
<reference evidence="2" key="1">
    <citation type="journal article" date="2019" name="Int. J. Syst. Evol. Microbiol.">
        <title>The Global Catalogue of Microorganisms (GCM) 10K type strain sequencing project: providing services to taxonomists for standard genome sequencing and annotation.</title>
        <authorList>
            <consortium name="The Broad Institute Genomics Platform"/>
            <consortium name="The Broad Institute Genome Sequencing Center for Infectious Disease"/>
            <person name="Wu L."/>
            <person name="Ma J."/>
        </authorList>
    </citation>
    <scope>NUCLEOTIDE SEQUENCE [LARGE SCALE GENOMIC DNA]</scope>
    <source>
        <strain evidence="2">CGMCC 1.15111</strain>
    </source>
</reference>
<organism evidence="1 2">
    <name type="scientific">Roseivirga thermotolerans</name>
    <dbReference type="NCBI Taxonomy" id="1758176"/>
    <lineage>
        <taxon>Bacteria</taxon>
        <taxon>Pseudomonadati</taxon>
        <taxon>Bacteroidota</taxon>
        <taxon>Cytophagia</taxon>
        <taxon>Cytophagales</taxon>
        <taxon>Roseivirgaceae</taxon>
        <taxon>Roseivirga</taxon>
    </lineage>
</organism>
<evidence type="ECO:0008006" key="3">
    <source>
        <dbReference type="Google" id="ProtNLM"/>
    </source>
</evidence>
<evidence type="ECO:0000313" key="1">
    <source>
        <dbReference type="EMBL" id="GHE76069.1"/>
    </source>
</evidence>
<keyword evidence="2" id="KW-1185">Reference proteome</keyword>